<comment type="caution">
    <text evidence="2">The sequence shown here is derived from an EMBL/GenBank/DDBJ whole genome shotgun (WGS) entry which is preliminary data.</text>
</comment>
<dbReference type="EMBL" id="JANPWB010000015">
    <property type="protein sequence ID" value="KAJ1091493.1"/>
    <property type="molecule type" value="Genomic_DNA"/>
</dbReference>
<protein>
    <submittedName>
        <fullName evidence="2">Uncharacterized protein</fullName>
    </submittedName>
</protein>
<organism evidence="2 3">
    <name type="scientific">Pleurodeles waltl</name>
    <name type="common">Iberian ribbed newt</name>
    <dbReference type="NCBI Taxonomy" id="8319"/>
    <lineage>
        <taxon>Eukaryota</taxon>
        <taxon>Metazoa</taxon>
        <taxon>Chordata</taxon>
        <taxon>Craniata</taxon>
        <taxon>Vertebrata</taxon>
        <taxon>Euteleostomi</taxon>
        <taxon>Amphibia</taxon>
        <taxon>Batrachia</taxon>
        <taxon>Caudata</taxon>
        <taxon>Salamandroidea</taxon>
        <taxon>Salamandridae</taxon>
        <taxon>Pleurodelinae</taxon>
        <taxon>Pleurodeles</taxon>
    </lineage>
</organism>
<reference evidence="2" key="1">
    <citation type="journal article" date="2022" name="bioRxiv">
        <title>Sequencing and chromosome-scale assembly of the giantPleurodeles waltlgenome.</title>
        <authorList>
            <person name="Brown T."/>
            <person name="Elewa A."/>
            <person name="Iarovenko S."/>
            <person name="Subramanian E."/>
            <person name="Araus A.J."/>
            <person name="Petzold A."/>
            <person name="Susuki M."/>
            <person name="Suzuki K.-i.T."/>
            <person name="Hayashi T."/>
            <person name="Toyoda A."/>
            <person name="Oliveira C."/>
            <person name="Osipova E."/>
            <person name="Leigh N.D."/>
            <person name="Simon A."/>
            <person name="Yun M.H."/>
        </authorList>
    </citation>
    <scope>NUCLEOTIDE SEQUENCE</scope>
    <source>
        <strain evidence="2">20211129_DDA</strain>
        <tissue evidence="2">Liver</tissue>
    </source>
</reference>
<proteinExistence type="predicted"/>
<dbReference type="AlphaFoldDB" id="A0AAV7LKG3"/>
<evidence type="ECO:0000256" key="1">
    <source>
        <dbReference type="SAM" id="MobiDB-lite"/>
    </source>
</evidence>
<evidence type="ECO:0000313" key="2">
    <source>
        <dbReference type="EMBL" id="KAJ1091493.1"/>
    </source>
</evidence>
<feature type="compositionally biased region" description="Basic and acidic residues" evidence="1">
    <location>
        <begin position="43"/>
        <end position="66"/>
    </location>
</feature>
<name>A0AAV7LKG3_PLEWA</name>
<sequence>MPSAEGKRPESWRNLAEEVWGCLQWSELSGVENISEYCRLSRREAAEDSGEEKRTRSMRTRPLERSRRQRRLAHVRALSHLNSSCASRQEPNDRKYCNDERANLNNTKANTIHII</sequence>
<dbReference type="Proteomes" id="UP001066276">
    <property type="component" value="Chromosome 11"/>
</dbReference>
<evidence type="ECO:0000313" key="3">
    <source>
        <dbReference type="Proteomes" id="UP001066276"/>
    </source>
</evidence>
<feature type="region of interest" description="Disordered" evidence="1">
    <location>
        <begin position="43"/>
        <end position="69"/>
    </location>
</feature>
<keyword evidence="3" id="KW-1185">Reference proteome</keyword>
<accession>A0AAV7LKG3</accession>
<gene>
    <name evidence="2" type="ORF">NDU88_004617</name>
</gene>